<keyword evidence="5" id="KW-1185">Reference proteome</keyword>
<dbReference type="PANTHER" id="PTHR11008:SF32">
    <property type="entry name" value="CIRCADIAN CLOCK-CONTROLLED PROTEIN DAYWAKE-RELATED"/>
    <property type="match status" value="1"/>
</dbReference>
<dbReference type="Pfam" id="PF06585">
    <property type="entry name" value="JHBP"/>
    <property type="match status" value="1"/>
</dbReference>
<feature type="chain" id="PRO_5026919802" evidence="4">
    <location>
        <begin position="23"/>
        <end position="256"/>
    </location>
</feature>
<dbReference type="Gene3D" id="3.15.10.30">
    <property type="entry name" value="Haemolymph juvenile hormone binding protein"/>
    <property type="match status" value="1"/>
</dbReference>
<dbReference type="InterPro" id="IPR010562">
    <property type="entry name" value="Haemolymph_juvenile_hormone-bd"/>
</dbReference>
<dbReference type="GO" id="GO:0005615">
    <property type="term" value="C:extracellular space"/>
    <property type="evidence" value="ECO:0007669"/>
    <property type="project" value="TreeGrafter"/>
</dbReference>
<evidence type="ECO:0000313" key="5">
    <source>
        <dbReference type="Proteomes" id="UP000504633"/>
    </source>
</evidence>
<dbReference type="GO" id="GO:0007623">
    <property type="term" value="P:circadian rhythm"/>
    <property type="evidence" value="ECO:0007669"/>
    <property type="project" value="UniProtKB-ARBA"/>
</dbReference>
<accession>A0A6J2SNY6</accession>
<reference evidence="6" key="1">
    <citation type="submission" date="2025-08" db="UniProtKB">
        <authorList>
            <consortium name="RefSeq"/>
        </authorList>
    </citation>
    <scope>IDENTIFICATION</scope>
    <source>
        <strain evidence="6">15085-1641.00</strain>
        <tissue evidence="6">Whole body</tissue>
    </source>
</reference>
<keyword evidence="1 4" id="KW-0732">Signal</keyword>
<evidence type="ECO:0000313" key="6">
    <source>
        <dbReference type="RefSeq" id="XP_030079408.1"/>
    </source>
</evidence>
<dbReference type="GeneID" id="111593495"/>
<dbReference type="Proteomes" id="UP000504633">
    <property type="component" value="Unplaced"/>
</dbReference>
<name>A0A6J2SNY6_DROHY</name>
<organism evidence="5 6">
    <name type="scientific">Drosophila hydei</name>
    <name type="common">Fruit fly</name>
    <dbReference type="NCBI Taxonomy" id="7224"/>
    <lineage>
        <taxon>Eukaryota</taxon>
        <taxon>Metazoa</taxon>
        <taxon>Ecdysozoa</taxon>
        <taxon>Arthropoda</taxon>
        <taxon>Hexapoda</taxon>
        <taxon>Insecta</taxon>
        <taxon>Pterygota</taxon>
        <taxon>Neoptera</taxon>
        <taxon>Endopterygota</taxon>
        <taxon>Diptera</taxon>
        <taxon>Brachycera</taxon>
        <taxon>Muscomorpha</taxon>
        <taxon>Ephydroidea</taxon>
        <taxon>Drosophilidae</taxon>
        <taxon>Drosophila</taxon>
    </lineage>
</organism>
<feature type="signal peptide" evidence="4">
    <location>
        <begin position="1"/>
        <end position="22"/>
    </location>
</feature>
<evidence type="ECO:0000256" key="3">
    <source>
        <dbReference type="ARBA" id="ARBA00060902"/>
    </source>
</evidence>
<sequence length="256" mass="28554">MSDGKHLVWLTVAAALLAAVSAGDLLPSPLKRCSVKDEPCILEQVKIFFRNFRDGIPDWNVPSIEPIHLGTLRIKIGSGSDSMQFNMIMRNTTLHNFADRASVKSLKGFTEDLTKPLNIVWLASSPGIEVHANYEVDGKLLILPIVSKGTMVISLSQLQSRTRVNAVPEKRPDGHSYLKITDYKTSAKVSSGSFNMSNLFNDNVELRDSTLKVLNDEWSALSKDIQPKILEAADRAYSAALQKFWDKLPYDEFFVN</sequence>
<dbReference type="KEGG" id="dhe:111593495"/>
<evidence type="ECO:0000256" key="4">
    <source>
        <dbReference type="SAM" id="SignalP"/>
    </source>
</evidence>
<dbReference type="FunFam" id="3.15.10.30:FF:000001">
    <property type="entry name" value="Takeout-like protein 1"/>
    <property type="match status" value="1"/>
</dbReference>
<dbReference type="InterPro" id="IPR038606">
    <property type="entry name" value="To_sf"/>
</dbReference>
<dbReference type="SMART" id="SM00700">
    <property type="entry name" value="JHBP"/>
    <property type="match status" value="1"/>
</dbReference>
<dbReference type="OrthoDB" id="8118208at2759"/>
<protein>
    <submittedName>
        <fullName evidence="6">Circadian clock-controlled protein</fullName>
    </submittedName>
</protein>
<dbReference type="OMA" id="HTYLNIT"/>
<dbReference type="RefSeq" id="XP_030079408.1">
    <property type="nucleotide sequence ID" value="XM_030223548.1"/>
</dbReference>
<proteinExistence type="inferred from homology"/>
<evidence type="ECO:0000256" key="2">
    <source>
        <dbReference type="ARBA" id="ARBA00023108"/>
    </source>
</evidence>
<gene>
    <name evidence="6" type="primary">LOC111593495</name>
</gene>
<keyword evidence="2" id="KW-0090">Biological rhythms</keyword>
<dbReference type="AlphaFoldDB" id="A0A6J2SNY6"/>
<dbReference type="PANTHER" id="PTHR11008">
    <property type="entry name" value="PROTEIN TAKEOUT-LIKE PROTEIN"/>
    <property type="match status" value="1"/>
</dbReference>
<comment type="similarity">
    <text evidence="3">Belongs to the TO family.</text>
</comment>
<evidence type="ECO:0000256" key="1">
    <source>
        <dbReference type="ARBA" id="ARBA00022729"/>
    </source>
</evidence>